<proteinExistence type="predicted"/>
<organism evidence="1 2">
    <name type="scientific">Parascaris univalens</name>
    <name type="common">Nematode worm</name>
    <dbReference type="NCBI Taxonomy" id="6257"/>
    <lineage>
        <taxon>Eukaryota</taxon>
        <taxon>Metazoa</taxon>
        <taxon>Ecdysozoa</taxon>
        <taxon>Nematoda</taxon>
        <taxon>Chromadorea</taxon>
        <taxon>Rhabditida</taxon>
        <taxon>Spirurina</taxon>
        <taxon>Ascaridomorpha</taxon>
        <taxon>Ascaridoidea</taxon>
        <taxon>Ascarididae</taxon>
        <taxon>Parascaris</taxon>
    </lineage>
</organism>
<dbReference type="WBParaSite" id="PgB17_g041_t01">
    <property type="protein sequence ID" value="PgB17_g041_t01"/>
    <property type="gene ID" value="PgB17_g041"/>
</dbReference>
<reference evidence="2" key="1">
    <citation type="submission" date="2022-11" db="UniProtKB">
        <authorList>
            <consortium name="WormBaseParasite"/>
        </authorList>
    </citation>
    <scope>IDENTIFICATION</scope>
</reference>
<dbReference type="AlphaFoldDB" id="A0A914ZSW8"/>
<dbReference type="Proteomes" id="UP000887569">
    <property type="component" value="Unplaced"/>
</dbReference>
<keyword evidence="1" id="KW-1185">Reference proteome</keyword>
<accession>A0A914ZSW8</accession>
<evidence type="ECO:0000313" key="2">
    <source>
        <dbReference type="WBParaSite" id="PgB17_g041_t01"/>
    </source>
</evidence>
<protein>
    <submittedName>
        <fullName evidence="2">Uncharacterized protein</fullName>
    </submittedName>
</protein>
<evidence type="ECO:0000313" key="1">
    <source>
        <dbReference type="Proteomes" id="UP000887569"/>
    </source>
</evidence>
<sequence>MKSIAAFEYGKISGAYICETAVVSYLLFERTRKCIQLWRSWKTQRCFILFLSVTIGVSKGEWEIM</sequence>
<name>A0A914ZSW8_PARUN</name>